<dbReference type="PANTHER" id="PTHR22911:SF137">
    <property type="entry name" value="SOLUTE CARRIER FAMILY 35 MEMBER G2-RELATED"/>
    <property type="match status" value="1"/>
</dbReference>
<protein>
    <recommendedName>
        <fullName evidence="2">EamA domain-containing protein</fullName>
    </recommendedName>
</protein>
<reference evidence="3 4" key="1">
    <citation type="journal article" date="2016" name="Nat. Commun.">
        <title>Thousands of microbial genomes shed light on interconnected biogeochemical processes in an aquifer system.</title>
        <authorList>
            <person name="Anantharaman K."/>
            <person name="Brown C.T."/>
            <person name="Hug L.A."/>
            <person name="Sharon I."/>
            <person name="Castelle C.J."/>
            <person name="Probst A.J."/>
            <person name="Thomas B.C."/>
            <person name="Singh A."/>
            <person name="Wilkins M.J."/>
            <person name="Karaoz U."/>
            <person name="Brodie E.L."/>
            <person name="Williams K.H."/>
            <person name="Hubbard S.S."/>
            <person name="Banfield J.F."/>
        </authorList>
    </citation>
    <scope>NUCLEOTIDE SEQUENCE [LARGE SCALE GENOMIC DNA]</scope>
</reference>
<keyword evidence="1" id="KW-0472">Membrane</keyword>
<keyword evidence="1" id="KW-1133">Transmembrane helix</keyword>
<evidence type="ECO:0000313" key="3">
    <source>
        <dbReference type="EMBL" id="OGC44843.1"/>
    </source>
</evidence>
<accession>A0A1F4UKU4</accession>
<comment type="caution">
    <text evidence="3">The sequence shown here is derived from an EMBL/GenBank/DDBJ whole genome shotgun (WGS) entry which is preliminary data.</text>
</comment>
<dbReference type="PANTHER" id="PTHR22911">
    <property type="entry name" value="ACYL-MALONYL CONDENSING ENZYME-RELATED"/>
    <property type="match status" value="1"/>
</dbReference>
<feature type="transmembrane region" description="Helical" evidence="1">
    <location>
        <begin position="240"/>
        <end position="262"/>
    </location>
</feature>
<feature type="transmembrane region" description="Helical" evidence="1">
    <location>
        <begin position="67"/>
        <end position="87"/>
    </location>
</feature>
<dbReference type="GO" id="GO:0016020">
    <property type="term" value="C:membrane"/>
    <property type="evidence" value="ECO:0007669"/>
    <property type="project" value="InterPro"/>
</dbReference>
<dbReference type="EMBL" id="MEUW01000007">
    <property type="protein sequence ID" value="OGC44843.1"/>
    <property type="molecule type" value="Genomic_DNA"/>
</dbReference>
<feature type="domain" description="EamA" evidence="2">
    <location>
        <begin position="5"/>
        <end position="137"/>
    </location>
</feature>
<dbReference type="SUPFAM" id="SSF103481">
    <property type="entry name" value="Multidrug resistance efflux transporter EmrE"/>
    <property type="match status" value="2"/>
</dbReference>
<feature type="transmembrane region" description="Helical" evidence="1">
    <location>
        <begin position="214"/>
        <end position="234"/>
    </location>
</feature>
<feature type="transmembrane region" description="Helical" evidence="1">
    <location>
        <begin position="182"/>
        <end position="202"/>
    </location>
</feature>
<feature type="transmembrane region" description="Helical" evidence="1">
    <location>
        <begin position="269"/>
        <end position="287"/>
    </location>
</feature>
<name>A0A1F4UKU4_UNCKA</name>
<feature type="transmembrane region" description="Helical" evidence="1">
    <location>
        <begin position="6"/>
        <end position="24"/>
    </location>
</feature>
<feature type="transmembrane region" description="Helical" evidence="1">
    <location>
        <begin position="94"/>
        <end position="115"/>
    </location>
</feature>
<dbReference type="InterPro" id="IPR037185">
    <property type="entry name" value="EmrE-like"/>
</dbReference>
<dbReference type="Pfam" id="PF00892">
    <property type="entry name" value="EamA"/>
    <property type="match status" value="2"/>
</dbReference>
<feature type="domain" description="EamA" evidence="2">
    <location>
        <begin position="151"/>
        <end position="286"/>
    </location>
</feature>
<organism evidence="3 4">
    <name type="scientific">candidate division WWE3 bacterium RBG_19FT_COMBO_53_11</name>
    <dbReference type="NCBI Taxonomy" id="1802613"/>
    <lineage>
        <taxon>Bacteria</taxon>
        <taxon>Katanobacteria</taxon>
    </lineage>
</organism>
<evidence type="ECO:0000259" key="2">
    <source>
        <dbReference type="Pfam" id="PF00892"/>
    </source>
</evidence>
<sequence length="288" mass="30723">MSPITGVLAGIVAAIGWGIGDFFAAKASKQQGPYRAAFLTVLTGTILVVAIYTAWVHNFVISLDKLTALTAISAILILAQIAFFKALEIGPVGVAATIGAAYPVVTVPLAILVFGVGITTLQFLAIIAIILGIFLTSIRWEKRLIKVNQVKGIVFAALSMLCWGIGFAFLDRAVEGLDWRQVAFFQYTTMLLWQQVLFRLFLGQRNQTFTSARPSLATTAAATLFLIGNAAFYVGLGTGLAAVVTPLSSAYPVITVLLALIFMKERLQISQFLGIAVVVSGVILLALP</sequence>
<feature type="transmembrane region" description="Helical" evidence="1">
    <location>
        <begin position="36"/>
        <end position="55"/>
    </location>
</feature>
<dbReference type="Proteomes" id="UP000176583">
    <property type="component" value="Unassembled WGS sequence"/>
</dbReference>
<dbReference type="AlphaFoldDB" id="A0A1F4UKU4"/>
<proteinExistence type="predicted"/>
<dbReference type="InterPro" id="IPR000620">
    <property type="entry name" value="EamA_dom"/>
</dbReference>
<evidence type="ECO:0000256" key="1">
    <source>
        <dbReference type="SAM" id="Phobius"/>
    </source>
</evidence>
<feature type="transmembrane region" description="Helical" evidence="1">
    <location>
        <begin position="121"/>
        <end position="140"/>
    </location>
</feature>
<feature type="transmembrane region" description="Helical" evidence="1">
    <location>
        <begin position="152"/>
        <end position="170"/>
    </location>
</feature>
<keyword evidence="1" id="KW-0812">Transmembrane</keyword>
<dbReference type="Gene3D" id="1.10.3730.20">
    <property type="match status" value="1"/>
</dbReference>
<gene>
    <name evidence="3" type="ORF">A2V54_03560</name>
</gene>
<evidence type="ECO:0000313" key="4">
    <source>
        <dbReference type="Proteomes" id="UP000176583"/>
    </source>
</evidence>